<dbReference type="CDD" id="cd00082">
    <property type="entry name" value="HisKA"/>
    <property type="match status" value="1"/>
</dbReference>
<keyword evidence="10" id="KW-0902">Two-component regulatory system</keyword>
<proteinExistence type="predicted"/>
<dbReference type="InterPro" id="IPR003661">
    <property type="entry name" value="HisK_dim/P_dom"/>
</dbReference>
<dbReference type="PROSITE" id="PS50109">
    <property type="entry name" value="HIS_KIN"/>
    <property type="match status" value="1"/>
</dbReference>
<feature type="domain" description="Histidine kinase" evidence="14">
    <location>
        <begin position="337"/>
        <end position="562"/>
    </location>
</feature>
<dbReference type="Proteomes" id="UP000310636">
    <property type="component" value="Unassembled WGS sequence"/>
</dbReference>
<evidence type="ECO:0000256" key="9">
    <source>
        <dbReference type="ARBA" id="ARBA00022840"/>
    </source>
</evidence>
<feature type="transmembrane region" description="Helical" evidence="13">
    <location>
        <begin position="24"/>
        <end position="51"/>
    </location>
</feature>
<dbReference type="EC" id="2.7.13.3" evidence="3"/>
<dbReference type="Pfam" id="PF02518">
    <property type="entry name" value="HATPase_c"/>
    <property type="match status" value="1"/>
</dbReference>
<dbReference type="SUPFAM" id="SSF47384">
    <property type="entry name" value="Homodimeric domain of signal transducing histidine kinase"/>
    <property type="match status" value="1"/>
</dbReference>
<keyword evidence="11 13" id="KW-0472">Membrane</keyword>
<evidence type="ECO:0000256" key="7">
    <source>
        <dbReference type="ARBA" id="ARBA00022741"/>
    </source>
</evidence>
<evidence type="ECO:0000256" key="1">
    <source>
        <dbReference type="ARBA" id="ARBA00000085"/>
    </source>
</evidence>
<dbReference type="GO" id="GO:0000155">
    <property type="term" value="F:phosphorelay sensor kinase activity"/>
    <property type="evidence" value="ECO:0007669"/>
    <property type="project" value="InterPro"/>
</dbReference>
<evidence type="ECO:0000259" key="14">
    <source>
        <dbReference type="PROSITE" id="PS50109"/>
    </source>
</evidence>
<reference evidence="16 17" key="1">
    <citation type="submission" date="2019-04" db="EMBL/GenBank/DDBJ databases">
        <title>Cohnella sp. nov. isolated from preserved vegetables.</title>
        <authorList>
            <person name="Lin S.-Y."/>
            <person name="Hung M.-H."/>
            <person name="Young C.-C."/>
        </authorList>
    </citation>
    <scope>NUCLEOTIDE SEQUENCE [LARGE SCALE GENOMIC DNA]</scope>
    <source>
        <strain evidence="16 17">CC-MHH1044</strain>
    </source>
</reference>
<dbReference type="PANTHER" id="PTHR45453">
    <property type="entry name" value="PHOSPHATE REGULON SENSOR PROTEIN PHOR"/>
    <property type="match status" value="1"/>
</dbReference>
<feature type="coiled-coil region" evidence="12">
    <location>
        <begin position="296"/>
        <end position="330"/>
    </location>
</feature>
<dbReference type="Gene3D" id="1.10.287.130">
    <property type="match status" value="1"/>
</dbReference>
<dbReference type="Pfam" id="PF00672">
    <property type="entry name" value="HAMP"/>
    <property type="match status" value="1"/>
</dbReference>
<keyword evidence="12" id="KW-0175">Coiled coil</keyword>
<evidence type="ECO:0000256" key="11">
    <source>
        <dbReference type="ARBA" id="ARBA00023136"/>
    </source>
</evidence>
<keyword evidence="5" id="KW-0597">Phosphoprotein</keyword>
<dbReference type="OrthoDB" id="9762826at2"/>
<evidence type="ECO:0000256" key="8">
    <source>
        <dbReference type="ARBA" id="ARBA00022777"/>
    </source>
</evidence>
<dbReference type="SMART" id="SM00304">
    <property type="entry name" value="HAMP"/>
    <property type="match status" value="1"/>
</dbReference>
<keyword evidence="6" id="KW-0808">Transferase</keyword>
<dbReference type="SUPFAM" id="SSF55874">
    <property type="entry name" value="ATPase domain of HSP90 chaperone/DNA topoisomerase II/histidine kinase"/>
    <property type="match status" value="1"/>
</dbReference>
<gene>
    <name evidence="16" type="ORF">E6C55_13455</name>
</gene>
<comment type="caution">
    <text evidence="16">The sequence shown here is derived from an EMBL/GenBank/DDBJ whole genome shotgun (WGS) entry which is preliminary data.</text>
</comment>
<feature type="transmembrane region" description="Helical" evidence="13">
    <location>
        <begin position="235"/>
        <end position="255"/>
    </location>
</feature>
<comment type="catalytic activity">
    <reaction evidence="1">
        <text>ATP + protein L-histidine = ADP + protein N-phospho-L-histidine.</text>
        <dbReference type="EC" id="2.7.13.3"/>
    </reaction>
</comment>
<evidence type="ECO:0000256" key="6">
    <source>
        <dbReference type="ARBA" id="ARBA00022679"/>
    </source>
</evidence>
<accession>A0A4S4BZT5</accession>
<evidence type="ECO:0000256" key="3">
    <source>
        <dbReference type="ARBA" id="ARBA00012438"/>
    </source>
</evidence>
<dbReference type="PANTHER" id="PTHR45453:SF3">
    <property type="entry name" value="HISTIDINE KINASE"/>
    <property type="match status" value="1"/>
</dbReference>
<keyword evidence="4" id="KW-1003">Cell membrane</keyword>
<dbReference type="GO" id="GO:0005886">
    <property type="term" value="C:plasma membrane"/>
    <property type="evidence" value="ECO:0007669"/>
    <property type="project" value="UniProtKB-SubCell"/>
</dbReference>
<evidence type="ECO:0000313" key="17">
    <source>
        <dbReference type="Proteomes" id="UP000310636"/>
    </source>
</evidence>
<keyword evidence="8" id="KW-0418">Kinase</keyword>
<keyword evidence="9" id="KW-0067">ATP-binding</keyword>
<dbReference type="Pfam" id="PF00512">
    <property type="entry name" value="HisKA"/>
    <property type="match status" value="1"/>
</dbReference>
<dbReference type="InterPro" id="IPR003660">
    <property type="entry name" value="HAMP_dom"/>
</dbReference>
<evidence type="ECO:0000256" key="10">
    <source>
        <dbReference type="ARBA" id="ARBA00023012"/>
    </source>
</evidence>
<sequence>MDRYAAGQRLPVQGDAMIPWHRSIAFRLFAVTFLVFLLFVGLLLVVLGGTFSSFYEQRQKTDIVDRLKQIAKTYGSVDEGNVDSDRQFSRFVPLFENDYFAKIAQITIEDGQITRVLMSGSGGGQQRDELSLHADVSNNPEMIVVPDLGIASEMNSMLQSVQEWMRNGKTFQDVMALRTTISYMEPTALGSASASSKQLIAISPLSTDGKRSGVVIFAVSSLQPVTHAARVFKDLSLYVFGAALVFVLLLAVGYARIVTKPLIRLNTLAGRLADLDFSARARWKRKDEIGALAGNLDFLADNLQSTLAELRTANEKLREDIEREKRLERMRRQFIAGVSHELKTPLSLIGGYAEGLKDNIGSGVKREKYAEVILDETRRMSAIVSDMLDLSHLESGQYSLKLEKVGLAELLGEAAGLAEALGEEKSLVVAADVPAGRSGEERSGGEAAAIGDRLRIGQVLTNLVTNAVRHAPEGGSIRLTVTADGDQWLVEVYNDGEPIPPDELPRIWGHFYRIDKARSRESGGTGIGLAIARQILTLHGSRFGVRNESGGVTFGFTLRSAARASGK</sequence>
<protein>
    <recommendedName>
        <fullName evidence="3">histidine kinase</fullName>
        <ecNumber evidence="3">2.7.13.3</ecNumber>
    </recommendedName>
</protein>
<evidence type="ECO:0000256" key="13">
    <source>
        <dbReference type="SAM" id="Phobius"/>
    </source>
</evidence>
<organism evidence="16 17">
    <name type="scientific">Cohnella fermenti</name>
    <dbReference type="NCBI Taxonomy" id="2565925"/>
    <lineage>
        <taxon>Bacteria</taxon>
        <taxon>Bacillati</taxon>
        <taxon>Bacillota</taxon>
        <taxon>Bacilli</taxon>
        <taxon>Bacillales</taxon>
        <taxon>Paenibacillaceae</taxon>
        <taxon>Cohnella</taxon>
    </lineage>
</organism>
<keyword evidence="13" id="KW-0812">Transmembrane</keyword>
<dbReference type="GO" id="GO:0005524">
    <property type="term" value="F:ATP binding"/>
    <property type="evidence" value="ECO:0007669"/>
    <property type="project" value="UniProtKB-KW"/>
</dbReference>
<evidence type="ECO:0000256" key="2">
    <source>
        <dbReference type="ARBA" id="ARBA00004651"/>
    </source>
</evidence>
<dbReference type="InterPro" id="IPR003594">
    <property type="entry name" value="HATPase_dom"/>
</dbReference>
<dbReference type="EMBL" id="SSOB01000015">
    <property type="protein sequence ID" value="THF78730.1"/>
    <property type="molecule type" value="Genomic_DNA"/>
</dbReference>
<keyword evidence="17" id="KW-1185">Reference proteome</keyword>
<keyword evidence="13" id="KW-1133">Transmembrane helix</keyword>
<keyword evidence="7" id="KW-0547">Nucleotide-binding</keyword>
<dbReference type="CDD" id="cd06225">
    <property type="entry name" value="HAMP"/>
    <property type="match status" value="1"/>
</dbReference>
<name>A0A4S4BZT5_9BACL</name>
<dbReference type="InterPro" id="IPR036890">
    <property type="entry name" value="HATPase_C_sf"/>
</dbReference>
<dbReference type="PROSITE" id="PS50885">
    <property type="entry name" value="HAMP"/>
    <property type="match status" value="1"/>
</dbReference>
<evidence type="ECO:0000256" key="12">
    <source>
        <dbReference type="SAM" id="Coils"/>
    </source>
</evidence>
<dbReference type="Gene3D" id="6.10.340.10">
    <property type="match status" value="1"/>
</dbReference>
<evidence type="ECO:0000256" key="4">
    <source>
        <dbReference type="ARBA" id="ARBA00022475"/>
    </source>
</evidence>
<dbReference type="SMART" id="SM00388">
    <property type="entry name" value="HisKA"/>
    <property type="match status" value="1"/>
</dbReference>
<evidence type="ECO:0000259" key="15">
    <source>
        <dbReference type="PROSITE" id="PS50885"/>
    </source>
</evidence>
<dbReference type="SMART" id="SM00387">
    <property type="entry name" value="HATPase_c"/>
    <property type="match status" value="1"/>
</dbReference>
<dbReference type="Gene3D" id="3.30.565.10">
    <property type="entry name" value="Histidine kinase-like ATPase, C-terminal domain"/>
    <property type="match status" value="1"/>
</dbReference>
<dbReference type="InterPro" id="IPR036097">
    <property type="entry name" value="HisK_dim/P_sf"/>
</dbReference>
<dbReference type="FunFam" id="1.10.287.130:FF:000001">
    <property type="entry name" value="Two-component sensor histidine kinase"/>
    <property type="match status" value="1"/>
</dbReference>
<dbReference type="InterPro" id="IPR050351">
    <property type="entry name" value="BphY/WalK/GraS-like"/>
</dbReference>
<evidence type="ECO:0000256" key="5">
    <source>
        <dbReference type="ARBA" id="ARBA00022553"/>
    </source>
</evidence>
<evidence type="ECO:0000313" key="16">
    <source>
        <dbReference type="EMBL" id="THF78730.1"/>
    </source>
</evidence>
<dbReference type="AlphaFoldDB" id="A0A4S4BZT5"/>
<dbReference type="GO" id="GO:0016036">
    <property type="term" value="P:cellular response to phosphate starvation"/>
    <property type="evidence" value="ECO:0007669"/>
    <property type="project" value="TreeGrafter"/>
</dbReference>
<dbReference type="SUPFAM" id="SSF158472">
    <property type="entry name" value="HAMP domain-like"/>
    <property type="match status" value="1"/>
</dbReference>
<feature type="domain" description="HAMP" evidence="15">
    <location>
        <begin position="256"/>
        <end position="308"/>
    </location>
</feature>
<dbReference type="InterPro" id="IPR005467">
    <property type="entry name" value="His_kinase_dom"/>
</dbReference>
<comment type="subcellular location">
    <subcellularLocation>
        <location evidence="2">Cell membrane</location>
        <topology evidence="2">Multi-pass membrane protein</topology>
    </subcellularLocation>
</comment>
<dbReference type="GO" id="GO:0004721">
    <property type="term" value="F:phosphoprotein phosphatase activity"/>
    <property type="evidence" value="ECO:0007669"/>
    <property type="project" value="TreeGrafter"/>
</dbReference>